<feature type="compositionally biased region" description="Polar residues" evidence="1">
    <location>
        <begin position="192"/>
        <end position="210"/>
    </location>
</feature>
<dbReference type="EMBL" id="UAPR01000001">
    <property type="protein sequence ID" value="SPT54476.1"/>
    <property type="molecule type" value="Genomic_DNA"/>
</dbReference>
<organism evidence="2 3">
    <name type="scientific">Schaalia odontolytica</name>
    <dbReference type="NCBI Taxonomy" id="1660"/>
    <lineage>
        <taxon>Bacteria</taxon>
        <taxon>Bacillati</taxon>
        <taxon>Actinomycetota</taxon>
        <taxon>Actinomycetes</taxon>
        <taxon>Actinomycetales</taxon>
        <taxon>Actinomycetaceae</taxon>
        <taxon>Schaalia</taxon>
    </lineage>
</organism>
<dbReference type="Proteomes" id="UP000250192">
    <property type="component" value="Unassembled WGS sequence"/>
</dbReference>
<keyword evidence="3" id="KW-1185">Reference proteome</keyword>
<protein>
    <submittedName>
        <fullName evidence="2">Uncharacterized protein</fullName>
    </submittedName>
</protein>
<feature type="compositionally biased region" description="Polar residues" evidence="1">
    <location>
        <begin position="16"/>
        <end position="57"/>
    </location>
</feature>
<sequence>MGRGAHAPPIGPRCASTGQHPTPTAQLTRSFMSTGCLTPPINTGSRDSTDFASNSRSPHARNPQKPRNTGVLLSLPATNAGASHAVLVGNQAQRPWAWTPHDPQTPASPPQPNAPVHHTLSNPTSPQRPRATSPDITHSRVRERWRTTAQSPSPTPPSNPPHLGATSHEKQKGGRHRHAMVPPTHWVRNGSRKAQASLRATSSSASPRWI</sequence>
<feature type="compositionally biased region" description="Basic and acidic residues" evidence="1">
    <location>
        <begin position="137"/>
        <end position="146"/>
    </location>
</feature>
<name>A0A2X0TZJ9_9ACTO</name>
<evidence type="ECO:0000256" key="1">
    <source>
        <dbReference type="SAM" id="MobiDB-lite"/>
    </source>
</evidence>
<feature type="region of interest" description="Disordered" evidence="1">
    <location>
        <begin position="96"/>
        <end position="210"/>
    </location>
</feature>
<evidence type="ECO:0000313" key="2">
    <source>
        <dbReference type="EMBL" id="SPT54476.1"/>
    </source>
</evidence>
<evidence type="ECO:0000313" key="3">
    <source>
        <dbReference type="Proteomes" id="UP000250192"/>
    </source>
</evidence>
<feature type="region of interest" description="Disordered" evidence="1">
    <location>
        <begin position="1"/>
        <end position="71"/>
    </location>
</feature>
<gene>
    <name evidence="2" type="ORF">NCTC9935_00016</name>
</gene>
<reference evidence="2 3" key="1">
    <citation type="submission" date="2018-06" db="EMBL/GenBank/DDBJ databases">
        <authorList>
            <consortium name="Pathogen Informatics"/>
            <person name="Doyle S."/>
        </authorList>
    </citation>
    <scope>NUCLEOTIDE SEQUENCE [LARGE SCALE GENOMIC DNA]</scope>
    <source>
        <strain evidence="2 3">NCTC9935</strain>
    </source>
</reference>
<proteinExistence type="predicted"/>
<dbReference type="AlphaFoldDB" id="A0A2X0TZJ9"/>
<accession>A0A2X0TZJ9</accession>